<keyword evidence="1" id="KW-0863">Zinc-finger</keyword>
<feature type="region of interest" description="Disordered" evidence="3">
    <location>
        <begin position="1"/>
        <end position="99"/>
    </location>
</feature>
<dbReference type="EMBL" id="WIXP02000017">
    <property type="protein sequence ID" value="KAF6197762.1"/>
    <property type="molecule type" value="Genomic_DNA"/>
</dbReference>
<dbReference type="SMART" id="SM00343">
    <property type="entry name" value="ZnF_C2HC"/>
    <property type="match status" value="2"/>
</dbReference>
<keyword evidence="6" id="KW-1185">Reference proteome</keyword>
<feature type="compositionally biased region" description="Polar residues" evidence="3">
    <location>
        <begin position="22"/>
        <end position="42"/>
    </location>
</feature>
<dbReference type="GO" id="GO:0003676">
    <property type="term" value="F:nucleic acid binding"/>
    <property type="evidence" value="ECO:0007669"/>
    <property type="project" value="InterPro"/>
</dbReference>
<feature type="region of interest" description="Disordered" evidence="3">
    <location>
        <begin position="913"/>
        <end position="1035"/>
    </location>
</feature>
<accession>A0A8S9WL91</accession>
<feature type="compositionally biased region" description="Basic and acidic residues" evidence="3">
    <location>
        <begin position="1"/>
        <end position="21"/>
    </location>
</feature>
<organism evidence="5 6">
    <name type="scientific">Apolygus lucorum</name>
    <name type="common">Small green plant bug</name>
    <name type="synonym">Lygocoris lucorum</name>
    <dbReference type="NCBI Taxonomy" id="248454"/>
    <lineage>
        <taxon>Eukaryota</taxon>
        <taxon>Metazoa</taxon>
        <taxon>Ecdysozoa</taxon>
        <taxon>Arthropoda</taxon>
        <taxon>Hexapoda</taxon>
        <taxon>Insecta</taxon>
        <taxon>Pterygota</taxon>
        <taxon>Neoptera</taxon>
        <taxon>Paraneoptera</taxon>
        <taxon>Hemiptera</taxon>
        <taxon>Heteroptera</taxon>
        <taxon>Panheteroptera</taxon>
        <taxon>Cimicomorpha</taxon>
        <taxon>Miridae</taxon>
        <taxon>Mirini</taxon>
        <taxon>Apolygus</taxon>
    </lineage>
</organism>
<feature type="compositionally biased region" description="Polar residues" evidence="3">
    <location>
        <begin position="953"/>
        <end position="962"/>
    </location>
</feature>
<feature type="region of interest" description="Disordered" evidence="3">
    <location>
        <begin position="557"/>
        <end position="607"/>
    </location>
</feature>
<dbReference type="Proteomes" id="UP000466442">
    <property type="component" value="Unassembled WGS sequence"/>
</dbReference>
<dbReference type="OrthoDB" id="5870588at2759"/>
<feature type="compositionally biased region" description="Basic residues" evidence="3">
    <location>
        <begin position="974"/>
        <end position="989"/>
    </location>
</feature>
<reference evidence="5" key="1">
    <citation type="journal article" date="2021" name="Mol. Ecol. Resour.">
        <title>Apolygus lucorum genome provides insights into omnivorousness and mesophyll feeding.</title>
        <authorList>
            <person name="Liu Y."/>
            <person name="Liu H."/>
            <person name="Wang H."/>
            <person name="Huang T."/>
            <person name="Liu B."/>
            <person name="Yang B."/>
            <person name="Yin L."/>
            <person name="Li B."/>
            <person name="Zhang Y."/>
            <person name="Zhang S."/>
            <person name="Jiang F."/>
            <person name="Zhang X."/>
            <person name="Ren Y."/>
            <person name="Wang B."/>
            <person name="Wang S."/>
            <person name="Lu Y."/>
            <person name="Wu K."/>
            <person name="Fan W."/>
            <person name="Wang G."/>
        </authorList>
    </citation>
    <scope>NUCLEOTIDE SEQUENCE</scope>
    <source>
        <strain evidence="5">12Hb</strain>
    </source>
</reference>
<feature type="compositionally biased region" description="Polar residues" evidence="3">
    <location>
        <begin position="558"/>
        <end position="595"/>
    </location>
</feature>
<name>A0A8S9WL91_APOLU</name>
<feature type="region of interest" description="Disordered" evidence="3">
    <location>
        <begin position="314"/>
        <end position="403"/>
    </location>
</feature>
<evidence type="ECO:0000256" key="2">
    <source>
        <dbReference type="SAM" id="Coils"/>
    </source>
</evidence>
<dbReference type="Gene3D" id="4.10.60.10">
    <property type="entry name" value="Zinc finger, CCHC-type"/>
    <property type="match status" value="1"/>
</dbReference>
<proteinExistence type="predicted"/>
<evidence type="ECO:0000259" key="4">
    <source>
        <dbReference type="PROSITE" id="PS50158"/>
    </source>
</evidence>
<feature type="compositionally biased region" description="Basic and acidic residues" evidence="3">
    <location>
        <begin position="922"/>
        <end position="937"/>
    </location>
</feature>
<dbReference type="Pfam" id="PF00098">
    <property type="entry name" value="zf-CCHC"/>
    <property type="match status" value="2"/>
</dbReference>
<feature type="non-terminal residue" evidence="5">
    <location>
        <position position="1"/>
    </location>
</feature>
<dbReference type="InterPro" id="IPR001878">
    <property type="entry name" value="Znf_CCHC"/>
</dbReference>
<evidence type="ECO:0000256" key="3">
    <source>
        <dbReference type="SAM" id="MobiDB-lite"/>
    </source>
</evidence>
<gene>
    <name evidence="5" type="ORF">GE061_008728</name>
</gene>
<feature type="domain" description="CCHC-type" evidence="4">
    <location>
        <begin position="873"/>
        <end position="888"/>
    </location>
</feature>
<feature type="compositionally biased region" description="Polar residues" evidence="3">
    <location>
        <begin position="1024"/>
        <end position="1035"/>
    </location>
</feature>
<keyword evidence="1" id="KW-0479">Metal-binding</keyword>
<keyword evidence="2" id="KW-0175">Coiled coil</keyword>
<feature type="coiled-coil region" evidence="2">
    <location>
        <begin position="253"/>
        <end position="294"/>
    </location>
</feature>
<sequence length="1035" mass="116377">PSEDNVPRPEPVELDQDDRSENGQTSEWESEPQATTSATSSVPGPGTSAPEEPSDDEDEQFVDALTLPPQEQYTVPLPIKEEPSNDDQILSSNDVTEEVPPTIREHQVTASPYKLRQREPVDYRKLHMGAVTQATTNLLTNRNETLPMKMRELFPWMSQQQLEQAAGMEGDPPFDEAVQQIFDTFQEETEANATIPEDTVTTPEPCNAPQNTLAGIVNCIRYAGRADMHMTRAANSHAAVVAMMRLARWIPQYQRIAQERDVLLEQREQWRTERDEILREQATARREIQELKRALGLETTEPLAARIVVSLPATNVNPPMTPSTSSQSQPSERGPGEAGGTVIAPQEVNGGTRYGVDNGDTSWDRQTTEWWPPTTEFNGGCLGQTSTEPSTTESNGAQMQSPCDVDAERELQRRIEETVQAALRKHDESTALEIQKEASRLQRQREIQIRKVILQNFISQTEYLRAETLEAVVAKHVEYMMEFHKFNDRLSRMHAEAIKQLDNQDMAMMTDTPLETVASLEVGEFDPNIVRQLTEQLTVGITQTGLDLPYPNGAFQANGASKTNGASQTNGVSQTNGASQTNGVSQTNGASQSNVCPPPNGDRVSSTLDLNTPFLNIYKPQPEERLSSFIRSDFRQFTPLQNGSNILKDDHNFAAWRKMVIHALSASNTIAALRTSDYVRQPEEPIFSKYAMEQMKNAVCAYLKSNVCSKYEDYIKMQDCPIQILATLEEVTKAANTEEYDDLNRKFTNLQFDPTKQTIVSFNDEFNSLLRKMEHFDAHRCFKVGADAELYIRNRYLAAISKVFPDLYKQQTSDYAAKERVGLAEIMRRAQSDFNRMSYEKPVAEPSTSAEKTKDSALIFKSRSKSFDPGNCCYVCGTIGHFKKNCPNLVLNPDNPKTCYNCQRVGHLSAKCPFKQTPKSKAAREKEKKGIARQSRDRRSRSRGHSSTRDQSCDSLESTRSSADLRPMNGRSEHGRRRQGRVLPKRRSTRERSETPAPQKKRRDSTRGKAAMAWERCNDEDAISLSSPSLDDNLC</sequence>
<dbReference type="PROSITE" id="PS50158">
    <property type="entry name" value="ZF_CCHC"/>
    <property type="match status" value="2"/>
</dbReference>
<feature type="domain" description="CCHC-type" evidence="4">
    <location>
        <begin position="899"/>
        <end position="913"/>
    </location>
</feature>
<evidence type="ECO:0000313" key="5">
    <source>
        <dbReference type="EMBL" id="KAF6197762.1"/>
    </source>
</evidence>
<dbReference type="InterPro" id="IPR036875">
    <property type="entry name" value="Znf_CCHC_sf"/>
</dbReference>
<evidence type="ECO:0000313" key="6">
    <source>
        <dbReference type="Proteomes" id="UP000466442"/>
    </source>
</evidence>
<comment type="caution">
    <text evidence="5">The sequence shown here is derived from an EMBL/GenBank/DDBJ whole genome shotgun (WGS) entry which is preliminary data.</text>
</comment>
<keyword evidence="1" id="KW-0862">Zinc</keyword>
<feature type="compositionally biased region" description="Low complexity" evidence="3">
    <location>
        <begin position="322"/>
        <end position="331"/>
    </location>
</feature>
<dbReference type="AlphaFoldDB" id="A0A8S9WL91"/>
<protein>
    <recommendedName>
        <fullName evidence="4">CCHC-type domain-containing protein</fullName>
    </recommendedName>
</protein>
<evidence type="ECO:0000256" key="1">
    <source>
        <dbReference type="PROSITE-ProRule" id="PRU00047"/>
    </source>
</evidence>
<dbReference type="GO" id="GO:0008270">
    <property type="term" value="F:zinc ion binding"/>
    <property type="evidence" value="ECO:0007669"/>
    <property type="project" value="UniProtKB-KW"/>
</dbReference>
<dbReference type="SUPFAM" id="SSF57756">
    <property type="entry name" value="Retrovirus zinc finger-like domains"/>
    <property type="match status" value="1"/>
</dbReference>
<feature type="compositionally biased region" description="Polar residues" evidence="3">
    <location>
        <begin position="383"/>
        <end position="401"/>
    </location>
</feature>
<feature type="compositionally biased region" description="Acidic residues" evidence="3">
    <location>
        <begin position="52"/>
        <end position="61"/>
    </location>
</feature>